<proteinExistence type="predicted"/>
<feature type="domain" description="DUF7804" evidence="1">
    <location>
        <begin position="124"/>
        <end position="191"/>
    </location>
</feature>
<comment type="caution">
    <text evidence="2">The sequence shown here is derived from an EMBL/GenBank/DDBJ whole genome shotgun (WGS) entry which is preliminary data.</text>
</comment>
<dbReference type="InterPro" id="IPR056706">
    <property type="entry name" value="DUF7804"/>
</dbReference>
<dbReference type="AlphaFoldDB" id="A0ABD1Z925"/>
<organism evidence="2 3">
    <name type="scientific">Riccia fluitans</name>
    <dbReference type="NCBI Taxonomy" id="41844"/>
    <lineage>
        <taxon>Eukaryota</taxon>
        <taxon>Viridiplantae</taxon>
        <taxon>Streptophyta</taxon>
        <taxon>Embryophyta</taxon>
        <taxon>Marchantiophyta</taxon>
        <taxon>Marchantiopsida</taxon>
        <taxon>Marchantiidae</taxon>
        <taxon>Marchantiales</taxon>
        <taxon>Ricciaceae</taxon>
        <taxon>Riccia</taxon>
    </lineage>
</organism>
<name>A0ABD1Z925_9MARC</name>
<dbReference type="Proteomes" id="UP001605036">
    <property type="component" value="Unassembled WGS sequence"/>
</dbReference>
<evidence type="ECO:0000259" key="1">
    <source>
        <dbReference type="Pfam" id="PF25089"/>
    </source>
</evidence>
<reference evidence="2 3" key="1">
    <citation type="submission" date="2024-09" db="EMBL/GenBank/DDBJ databases">
        <title>Chromosome-scale assembly of Riccia fluitans.</title>
        <authorList>
            <person name="Paukszto L."/>
            <person name="Sawicki J."/>
            <person name="Karawczyk K."/>
            <person name="Piernik-Szablinska J."/>
            <person name="Szczecinska M."/>
            <person name="Mazdziarz M."/>
        </authorList>
    </citation>
    <scope>NUCLEOTIDE SEQUENCE [LARGE SCALE GENOMIC DNA]</scope>
    <source>
        <strain evidence="2">Rf_01</strain>
        <tissue evidence="2">Aerial parts of the thallus</tissue>
    </source>
</reference>
<sequence length="279" mass="30945">MALSLSVQNFHLHLGSSTGGGQTCGSSRGTRKNTTLSPLSVCCGAEWKRGPASSLKFHICTVGLHRLVPRFSYRQRSSSGKKAGVFYAQLEKHSVLSALGSLSPASFQENSRIPAGDIELNYTTVKEIVENLQDAPFLQYVYSANQGGRPARLRLSEEFFEKPDTWGPVRKCLLDAAPDGIIMVQRLDRNNPSECCLIEKSCDEIGAHLERREQDGESASLEDYWGLLVHGCKARCNKCYLLRTTRQPSPSGFTTYFMLIRAECFGPSIENQFRRASLV</sequence>
<evidence type="ECO:0000313" key="3">
    <source>
        <dbReference type="Proteomes" id="UP001605036"/>
    </source>
</evidence>
<dbReference type="Pfam" id="PF25089">
    <property type="entry name" value="DUF7804"/>
    <property type="match status" value="1"/>
</dbReference>
<evidence type="ECO:0000313" key="2">
    <source>
        <dbReference type="EMBL" id="KAL2643985.1"/>
    </source>
</evidence>
<protein>
    <recommendedName>
        <fullName evidence="1">DUF7804 domain-containing protein</fullName>
    </recommendedName>
</protein>
<dbReference type="PANTHER" id="PTHR35127:SF1">
    <property type="entry name" value="GENOME ASSEMBLY, CHROMOSOME: A10"/>
    <property type="match status" value="1"/>
</dbReference>
<gene>
    <name evidence="2" type="ORF">R1flu_011572</name>
</gene>
<dbReference type="PANTHER" id="PTHR35127">
    <property type="entry name" value="OS03G0736900 PROTEIN"/>
    <property type="match status" value="1"/>
</dbReference>
<accession>A0ABD1Z925</accession>
<keyword evidence="3" id="KW-1185">Reference proteome</keyword>
<dbReference type="EMBL" id="JBHFFA010000002">
    <property type="protein sequence ID" value="KAL2643985.1"/>
    <property type="molecule type" value="Genomic_DNA"/>
</dbReference>